<dbReference type="Gene3D" id="1.10.10.2830">
    <property type="match status" value="1"/>
</dbReference>
<dbReference type="PANTHER" id="PTHR33375:SF1">
    <property type="entry name" value="CHROMOSOME-PARTITIONING PROTEIN PARB-RELATED"/>
    <property type="match status" value="1"/>
</dbReference>
<organism evidence="5 6">
    <name type="scientific">Piscinibacter gummiphilus</name>
    <dbReference type="NCBI Taxonomy" id="946333"/>
    <lineage>
        <taxon>Bacteria</taxon>
        <taxon>Pseudomonadati</taxon>
        <taxon>Pseudomonadota</taxon>
        <taxon>Betaproteobacteria</taxon>
        <taxon>Burkholderiales</taxon>
        <taxon>Sphaerotilaceae</taxon>
        <taxon>Piscinibacter</taxon>
    </lineage>
</organism>
<dbReference type="Proteomes" id="UP001303946">
    <property type="component" value="Plasmid unnamed1"/>
</dbReference>
<keyword evidence="5" id="KW-0614">Plasmid</keyword>
<dbReference type="InterPro" id="IPR003115">
    <property type="entry name" value="ParB_N"/>
</dbReference>
<dbReference type="SUPFAM" id="SSF110849">
    <property type="entry name" value="ParB/Sulfiredoxin"/>
    <property type="match status" value="1"/>
</dbReference>
<dbReference type="PANTHER" id="PTHR33375">
    <property type="entry name" value="CHROMOSOME-PARTITIONING PROTEIN PARB-RELATED"/>
    <property type="match status" value="1"/>
</dbReference>
<proteinExistence type="inferred from homology"/>
<dbReference type="RefSeq" id="WP_316704403.1">
    <property type="nucleotide sequence ID" value="NZ_CP136337.1"/>
</dbReference>
<protein>
    <submittedName>
        <fullName evidence="5">ParB/RepB/Spo0J family partition protein</fullName>
    </submittedName>
</protein>
<dbReference type="SUPFAM" id="SSF109709">
    <property type="entry name" value="KorB DNA-binding domain-like"/>
    <property type="match status" value="1"/>
</dbReference>
<dbReference type="InterPro" id="IPR041468">
    <property type="entry name" value="HTH_ParB/Spo0J"/>
</dbReference>
<accession>A0ABZ0D1U7</accession>
<gene>
    <name evidence="5" type="ORF">RXV79_26650</name>
</gene>
<dbReference type="InterPro" id="IPR050336">
    <property type="entry name" value="Chromosome_partition/occlusion"/>
</dbReference>
<dbReference type="Pfam" id="PF02195">
    <property type="entry name" value="ParB_N"/>
    <property type="match status" value="1"/>
</dbReference>
<feature type="region of interest" description="Disordered" evidence="3">
    <location>
        <begin position="25"/>
        <end position="47"/>
    </location>
</feature>
<evidence type="ECO:0000259" key="4">
    <source>
        <dbReference type="SMART" id="SM00470"/>
    </source>
</evidence>
<sequence>MSGNETAIDARFAAADRVLQQTGGSLLRPAAADPQIDRQSESASTATTEGVIEVLLEHAHPNDENSRQTFPDEDIEELAQSMREHGQKDPARAMPHPERPGEWLLLSSHKRKLALQRAGIKTIKLLPHAPVYGFDRYVLSTELNRHTAETALDQALSWQIQLRKGYVASLDEIASKLKLQKSQVSKIMAFTKLPETVLAEIRKHPRAFGPATGQLLSQLVGLTTEKELLDLVEGIIKGQISVRRLEKEVESRQRGQKSRRTKLNSRQYKLQAGGQEVGVLKDWDDGRVVLEIRLEDQKRREALVEMLKGEFANE</sequence>
<evidence type="ECO:0000313" key="5">
    <source>
        <dbReference type="EMBL" id="WOB11214.1"/>
    </source>
</evidence>
<name>A0ABZ0D1U7_9BURK</name>
<dbReference type="NCBIfam" id="TIGR00180">
    <property type="entry name" value="parB_part"/>
    <property type="match status" value="1"/>
</dbReference>
<keyword evidence="6" id="KW-1185">Reference proteome</keyword>
<dbReference type="EMBL" id="CP136337">
    <property type="protein sequence ID" value="WOB11214.1"/>
    <property type="molecule type" value="Genomic_DNA"/>
</dbReference>
<reference evidence="5 6" key="1">
    <citation type="submission" date="2023-10" db="EMBL/GenBank/DDBJ databases">
        <title>Bacteria for the degradation of biodegradable plastic PBAT(Polybutylene adipate terephthalate).</title>
        <authorList>
            <person name="Weon H.-Y."/>
            <person name="Yeon J."/>
        </authorList>
    </citation>
    <scope>NUCLEOTIDE SEQUENCE [LARGE SCALE GENOMIC DNA]</scope>
    <source>
        <strain evidence="5 6">SBD 7-3</strain>
        <plasmid evidence="5 6">unnamed1</plasmid>
    </source>
</reference>
<evidence type="ECO:0000256" key="3">
    <source>
        <dbReference type="SAM" id="MobiDB-lite"/>
    </source>
</evidence>
<evidence type="ECO:0000256" key="1">
    <source>
        <dbReference type="ARBA" id="ARBA00006295"/>
    </source>
</evidence>
<comment type="similarity">
    <text evidence="1">Belongs to the ParB family.</text>
</comment>
<dbReference type="Pfam" id="PF17762">
    <property type="entry name" value="HTH_ParB"/>
    <property type="match status" value="1"/>
</dbReference>
<dbReference type="SMART" id="SM00470">
    <property type="entry name" value="ParB"/>
    <property type="match status" value="1"/>
</dbReference>
<dbReference type="InterPro" id="IPR004437">
    <property type="entry name" value="ParB/RepB/Spo0J"/>
</dbReference>
<geneLocation type="plasmid" evidence="5 6">
    <name>unnamed1</name>
</geneLocation>
<keyword evidence="2" id="KW-0159">Chromosome partition</keyword>
<evidence type="ECO:0000256" key="2">
    <source>
        <dbReference type="ARBA" id="ARBA00022829"/>
    </source>
</evidence>
<feature type="domain" description="ParB-like N-terminal" evidence="4">
    <location>
        <begin position="52"/>
        <end position="145"/>
    </location>
</feature>
<evidence type="ECO:0000313" key="6">
    <source>
        <dbReference type="Proteomes" id="UP001303946"/>
    </source>
</evidence>
<dbReference type="InterPro" id="IPR036086">
    <property type="entry name" value="ParB/Sulfiredoxin_sf"/>
</dbReference>
<dbReference type="Gene3D" id="3.90.1530.30">
    <property type="match status" value="1"/>
</dbReference>